<dbReference type="Gene3D" id="3.40.50.150">
    <property type="entry name" value="Vaccinia Virus protein VP39"/>
    <property type="match status" value="1"/>
</dbReference>
<keyword evidence="2" id="KW-0489">Methyltransferase</keyword>
<dbReference type="GO" id="GO:0004808">
    <property type="term" value="F:tRNA (5-methylaminomethyl-2-thiouridylate)(34)-methyltransferase activity"/>
    <property type="evidence" value="ECO:0007669"/>
    <property type="project" value="InterPro"/>
</dbReference>
<dbReference type="RefSeq" id="WP_092444259.1">
    <property type="nucleotide sequence ID" value="NZ_LT629774.1"/>
</dbReference>
<dbReference type="STRING" id="1249933.SAMN04489797_0677"/>
<dbReference type="PANTHER" id="PTHR39963:SF1">
    <property type="entry name" value="MNMC-LIKE METHYLTRANSFERASE DOMAIN-CONTAINING PROTEIN"/>
    <property type="match status" value="1"/>
</dbReference>
<dbReference type="AlphaFoldDB" id="A0A1H1NRQ3"/>
<dbReference type="Pfam" id="PF05430">
    <property type="entry name" value="Methyltransf_30"/>
    <property type="match status" value="1"/>
</dbReference>
<gene>
    <name evidence="2" type="ORF">SAMN04489797_0677</name>
</gene>
<keyword evidence="2" id="KW-0808">Transferase</keyword>
<reference evidence="2 3" key="1">
    <citation type="submission" date="2016-10" db="EMBL/GenBank/DDBJ databases">
        <authorList>
            <person name="Varghese N."/>
            <person name="Submissions S."/>
        </authorList>
    </citation>
    <scope>NUCLEOTIDE SEQUENCE [LARGE SCALE GENOMIC DNA]</scope>
    <source>
        <strain evidence="2 3">RHA_55</strain>
    </source>
</reference>
<evidence type="ECO:0000259" key="1">
    <source>
        <dbReference type="Pfam" id="PF05430"/>
    </source>
</evidence>
<dbReference type="InterPro" id="IPR029063">
    <property type="entry name" value="SAM-dependent_MTases_sf"/>
</dbReference>
<proteinExistence type="predicted"/>
<dbReference type="EMBL" id="LT629774">
    <property type="protein sequence ID" value="SDS01637.1"/>
    <property type="molecule type" value="Genomic_DNA"/>
</dbReference>
<dbReference type="PANTHER" id="PTHR39963">
    <property type="entry name" value="SLL0983 PROTEIN"/>
    <property type="match status" value="1"/>
</dbReference>
<dbReference type="Proteomes" id="UP000198963">
    <property type="component" value="Chromosome I"/>
</dbReference>
<name>A0A1H1NRQ3_9FLAO</name>
<organism evidence="2 3">
    <name type="scientific">Winogradskyella sediminis</name>
    <dbReference type="NCBI Taxonomy" id="1382466"/>
    <lineage>
        <taxon>Bacteria</taxon>
        <taxon>Pseudomonadati</taxon>
        <taxon>Bacteroidota</taxon>
        <taxon>Flavobacteriia</taxon>
        <taxon>Flavobacteriales</taxon>
        <taxon>Flavobacteriaceae</taxon>
        <taxon>Winogradskyella</taxon>
    </lineage>
</organism>
<dbReference type="InterPro" id="IPR047785">
    <property type="entry name" value="tRNA_MNMC2"/>
</dbReference>
<evidence type="ECO:0000313" key="2">
    <source>
        <dbReference type="EMBL" id="SDS01637.1"/>
    </source>
</evidence>
<dbReference type="GO" id="GO:0032259">
    <property type="term" value="P:methylation"/>
    <property type="evidence" value="ECO:0007669"/>
    <property type="project" value="UniProtKB-KW"/>
</dbReference>
<protein>
    <submittedName>
        <fullName evidence="2">tRNA U34 5-methylaminomethyl-2-thiouridine-forming methyltransferase MnmC</fullName>
    </submittedName>
</protein>
<keyword evidence="3" id="KW-1185">Reference proteome</keyword>
<evidence type="ECO:0000313" key="3">
    <source>
        <dbReference type="Proteomes" id="UP000198963"/>
    </source>
</evidence>
<dbReference type="GO" id="GO:0016645">
    <property type="term" value="F:oxidoreductase activity, acting on the CH-NH group of donors"/>
    <property type="evidence" value="ECO:0007669"/>
    <property type="project" value="InterPro"/>
</dbReference>
<dbReference type="InterPro" id="IPR008471">
    <property type="entry name" value="MnmC-like_methylTransf"/>
</dbReference>
<dbReference type="SUPFAM" id="SSF53335">
    <property type="entry name" value="S-adenosyl-L-methionine-dependent methyltransferases"/>
    <property type="match status" value="1"/>
</dbReference>
<sequence length="239" mass="27398">MKRNIITTSDGSKTIQIEDWNEQYHSIHGAIQEANHVFMKHGLLFYYENKLAHLTEDRKSTSAKTTINILEIGFGTGLNAFLTVIEGEKHNLNLNYTGIEAYPVQPEEINQLNYVELISDSHKTVFKKLHETPWEGAFAITPNFQLEKQEKFFKDIRFKNTYNIIYFDAFGARVQPDLWTEDIFKIMFNALKPNGILVTYSAKGSVRRAMQAVGFTVERLPGPPGKREMLRAIKHSATV</sequence>
<accession>A0A1H1NRQ3</accession>
<dbReference type="NCBIfam" id="NF033855">
    <property type="entry name" value="tRNA_MNMC2"/>
    <property type="match status" value="1"/>
</dbReference>
<feature type="domain" description="MnmC-like methyltransferase" evidence="1">
    <location>
        <begin position="159"/>
        <end position="234"/>
    </location>
</feature>